<keyword evidence="4" id="KW-0812">Transmembrane</keyword>
<evidence type="ECO:0000313" key="6">
    <source>
        <dbReference type="Proteomes" id="UP001177003"/>
    </source>
</evidence>
<dbReference type="PANTHER" id="PTHR45826:SF17">
    <property type="entry name" value="OS12G0580400 PROTEIN"/>
    <property type="match status" value="1"/>
</dbReference>
<keyword evidence="4" id="KW-1133">Transmembrane helix</keyword>
<keyword evidence="4" id="KW-0472">Membrane</keyword>
<sequence length="113" mass="12486">MGMEGNKQTILSNYQKNTTYKKSNPKLTLLPLIALIFYEVSRGPFGVEDSVKSGGGALLSLLGFLIFPIFWSIPKALITTELATSSLKTAVMSSGYHRRSPFLGFPRRVLEMV</sequence>
<keyword evidence="6" id="KW-1185">Reference proteome</keyword>
<keyword evidence="2" id="KW-0813">Transport</keyword>
<evidence type="ECO:0000256" key="1">
    <source>
        <dbReference type="ARBA" id="ARBA00004651"/>
    </source>
</evidence>
<accession>A0AA35V2X5</accession>
<organism evidence="5 6">
    <name type="scientific">Lactuca saligna</name>
    <name type="common">Willowleaf lettuce</name>
    <dbReference type="NCBI Taxonomy" id="75948"/>
    <lineage>
        <taxon>Eukaryota</taxon>
        <taxon>Viridiplantae</taxon>
        <taxon>Streptophyta</taxon>
        <taxon>Embryophyta</taxon>
        <taxon>Tracheophyta</taxon>
        <taxon>Spermatophyta</taxon>
        <taxon>Magnoliopsida</taxon>
        <taxon>eudicotyledons</taxon>
        <taxon>Gunneridae</taxon>
        <taxon>Pentapetalae</taxon>
        <taxon>asterids</taxon>
        <taxon>campanulids</taxon>
        <taxon>Asterales</taxon>
        <taxon>Asteraceae</taxon>
        <taxon>Cichorioideae</taxon>
        <taxon>Cichorieae</taxon>
        <taxon>Lactucinae</taxon>
        <taxon>Lactuca</taxon>
    </lineage>
</organism>
<dbReference type="PANTHER" id="PTHR45826">
    <property type="entry name" value="POLYAMINE TRANSPORTER PUT1"/>
    <property type="match status" value="1"/>
</dbReference>
<evidence type="ECO:0000256" key="3">
    <source>
        <dbReference type="ARBA" id="ARBA00022475"/>
    </source>
</evidence>
<reference evidence="5" key="1">
    <citation type="submission" date="2023-04" db="EMBL/GenBank/DDBJ databases">
        <authorList>
            <person name="Vijverberg K."/>
            <person name="Xiong W."/>
            <person name="Schranz E."/>
        </authorList>
    </citation>
    <scope>NUCLEOTIDE SEQUENCE</scope>
</reference>
<protein>
    <submittedName>
        <fullName evidence="5">Uncharacterized protein</fullName>
    </submittedName>
</protein>
<comment type="subcellular location">
    <subcellularLocation>
        <location evidence="1">Cell membrane</location>
        <topology evidence="1">Multi-pass membrane protein</topology>
    </subcellularLocation>
</comment>
<name>A0AA35V2X5_LACSI</name>
<dbReference type="AlphaFoldDB" id="A0AA35V2X5"/>
<feature type="transmembrane region" description="Helical" evidence="4">
    <location>
        <begin position="58"/>
        <end position="78"/>
    </location>
</feature>
<evidence type="ECO:0000313" key="5">
    <source>
        <dbReference type="EMBL" id="CAI9260889.1"/>
    </source>
</evidence>
<gene>
    <name evidence="5" type="ORF">LSALG_LOCUS1706</name>
</gene>
<dbReference type="InterPro" id="IPR044566">
    <property type="entry name" value="RMV1-like"/>
</dbReference>
<evidence type="ECO:0000256" key="2">
    <source>
        <dbReference type="ARBA" id="ARBA00022448"/>
    </source>
</evidence>
<dbReference type="Proteomes" id="UP001177003">
    <property type="component" value="Chromosome 0"/>
</dbReference>
<keyword evidence="3" id="KW-1003">Cell membrane</keyword>
<evidence type="ECO:0000256" key="4">
    <source>
        <dbReference type="SAM" id="Phobius"/>
    </source>
</evidence>
<dbReference type="EMBL" id="OX465086">
    <property type="protein sequence ID" value="CAI9260889.1"/>
    <property type="molecule type" value="Genomic_DNA"/>
</dbReference>
<dbReference type="GO" id="GO:0022857">
    <property type="term" value="F:transmembrane transporter activity"/>
    <property type="evidence" value="ECO:0007669"/>
    <property type="project" value="InterPro"/>
</dbReference>
<proteinExistence type="predicted"/>
<dbReference type="GO" id="GO:0005886">
    <property type="term" value="C:plasma membrane"/>
    <property type="evidence" value="ECO:0007669"/>
    <property type="project" value="UniProtKB-SubCell"/>
</dbReference>